<keyword evidence="2" id="KW-0808">Transferase</keyword>
<keyword evidence="7" id="KW-1185">Reference proteome</keyword>
<dbReference type="OrthoDB" id="5404651at2759"/>
<sequence length="146" mass="15246">MLRVNGDAPRHAGDVCIIGVARTPCGSLQGKLSALKNSDLAGIAVKGVGNLPRRGEARRRGGARPGPRDLRRSRPSAGLPQSVVCSSVNKVCASGMKAVMLGAQLILLGLRGVVVVGVMESMSQAPHLSKKARDMAISCSLMHSRR</sequence>
<dbReference type="GO" id="GO:0005739">
    <property type="term" value="C:mitochondrion"/>
    <property type="evidence" value="ECO:0007669"/>
    <property type="project" value="TreeGrafter"/>
</dbReference>
<accession>A0A8T1WKZ2</accession>
<comment type="caution">
    <text evidence="6">The sequence shown here is derived from an EMBL/GenBank/DDBJ whole genome shotgun (WGS) entry which is preliminary data.</text>
</comment>
<reference evidence="6" key="1">
    <citation type="submission" date="2021-02" db="EMBL/GenBank/DDBJ databases">
        <authorList>
            <person name="Palmer J.M."/>
        </authorList>
    </citation>
    <scope>NUCLEOTIDE SEQUENCE</scope>
    <source>
        <strain evidence="6">SCRP734</strain>
    </source>
</reference>
<dbReference type="PANTHER" id="PTHR18919:SF156">
    <property type="entry name" value="ACETYL-COA ACETYLTRANSFERASE, MITOCHONDRIAL"/>
    <property type="match status" value="1"/>
</dbReference>
<dbReference type="InterPro" id="IPR020616">
    <property type="entry name" value="Thiolase_N"/>
</dbReference>
<dbReference type="PROSITE" id="PS00098">
    <property type="entry name" value="THIOLASE_1"/>
    <property type="match status" value="1"/>
</dbReference>
<dbReference type="Pfam" id="PF00108">
    <property type="entry name" value="Thiolase_N"/>
    <property type="match status" value="1"/>
</dbReference>
<organism evidence="6 7">
    <name type="scientific">Phytophthora pseudosyringae</name>
    <dbReference type="NCBI Taxonomy" id="221518"/>
    <lineage>
        <taxon>Eukaryota</taxon>
        <taxon>Sar</taxon>
        <taxon>Stramenopiles</taxon>
        <taxon>Oomycota</taxon>
        <taxon>Peronosporomycetes</taxon>
        <taxon>Peronosporales</taxon>
        <taxon>Peronosporaceae</taxon>
        <taxon>Phytophthora</taxon>
    </lineage>
</organism>
<evidence type="ECO:0000259" key="5">
    <source>
        <dbReference type="Pfam" id="PF00108"/>
    </source>
</evidence>
<evidence type="ECO:0000256" key="2">
    <source>
        <dbReference type="ARBA" id="ARBA00022679"/>
    </source>
</evidence>
<evidence type="ECO:0000313" key="6">
    <source>
        <dbReference type="EMBL" id="KAG7393118.1"/>
    </source>
</evidence>
<gene>
    <name evidence="6" type="primary">ERG10_1</name>
    <name evidence="6" type="ORF">PHYPSEUDO_012454</name>
</gene>
<proteinExistence type="inferred from homology"/>
<evidence type="ECO:0000256" key="1">
    <source>
        <dbReference type="ARBA" id="ARBA00010982"/>
    </source>
</evidence>
<evidence type="ECO:0000313" key="7">
    <source>
        <dbReference type="Proteomes" id="UP000694044"/>
    </source>
</evidence>
<evidence type="ECO:0000256" key="3">
    <source>
        <dbReference type="ARBA" id="ARBA00023315"/>
    </source>
</evidence>
<dbReference type="InterPro" id="IPR020615">
    <property type="entry name" value="Thiolase_acyl_enz_int_AS"/>
</dbReference>
<dbReference type="PANTHER" id="PTHR18919">
    <property type="entry name" value="ACETYL-COA C-ACYLTRANSFERASE"/>
    <property type="match status" value="1"/>
</dbReference>
<dbReference type="Proteomes" id="UP000694044">
    <property type="component" value="Unassembled WGS sequence"/>
</dbReference>
<dbReference type="GO" id="GO:0006635">
    <property type="term" value="P:fatty acid beta-oxidation"/>
    <property type="evidence" value="ECO:0007669"/>
    <property type="project" value="TreeGrafter"/>
</dbReference>
<feature type="domain" description="Thiolase N-terminal" evidence="5">
    <location>
        <begin position="75"/>
        <end position="133"/>
    </location>
</feature>
<protein>
    <submittedName>
        <fullName evidence="6">Erg10, acetyl-CoA C-acetyltransferase</fullName>
    </submittedName>
</protein>
<dbReference type="GO" id="GO:0003985">
    <property type="term" value="F:acetyl-CoA C-acetyltransferase activity"/>
    <property type="evidence" value="ECO:0007669"/>
    <property type="project" value="TreeGrafter"/>
</dbReference>
<feature type="region of interest" description="Disordered" evidence="4">
    <location>
        <begin position="51"/>
        <end position="79"/>
    </location>
</feature>
<evidence type="ECO:0000256" key="4">
    <source>
        <dbReference type="SAM" id="MobiDB-lite"/>
    </source>
</evidence>
<dbReference type="EMBL" id="JAGDFM010000006">
    <property type="protein sequence ID" value="KAG7393118.1"/>
    <property type="molecule type" value="Genomic_DNA"/>
</dbReference>
<keyword evidence="3" id="KW-0012">Acyltransferase</keyword>
<name>A0A8T1WKZ2_9STRA</name>
<comment type="similarity">
    <text evidence="1">Belongs to the thiolase-like superfamily. Thiolase family.</text>
</comment>
<dbReference type="AlphaFoldDB" id="A0A8T1WKZ2"/>